<dbReference type="GO" id="GO:0006699">
    <property type="term" value="P:bile acid biosynthetic process"/>
    <property type="evidence" value="ECO:0007669"/>
    <property type="project" value="TreeGrafter"/>
</dbReference>
<keyword evidence="9" id="KW-1185">Reference proteome</keyword>
<comment type="similarity">
    <text evidence="1">Belongs to the cytochrome P450 family.</text>
</comment>
<keyword evidence="3 6" id="KW-0479">Metal-binding</keyword>
<dbReference type="PRINTS" id="PR00465">
    <property type="entry name" value="EP450IV"/>
</dbReference>
<evidence type="ECO:0000256" key="3">
    <source>
        <dbReference type="ARBA" id="ARBA00022723"/>
    </source>
</evidence>
<dbReference type="EMBL" id="CAJHNH020001125">
    <property type="protein sequence ID" value="CAG5121635.1"/>
    <property type="molecule type" value="Genomic_DNA"/>
</dbReference>
<feature type="binding site" description="axial binding residue" evidence="6">
    <location>
        <position position="160"/>
    </location>
    <ligand>
        <name>heme</name>
        <dbReference type="ChEBI" id="CHEBI:30413"/>
    </ligand>
    <ligandPart>
        <name>Fe</name>
        <dbReference type="ChEBI" id="CHEBI:18248"/>
    </ligandPart>
</feature>
<dbReference type="GO" id="GO:0016705">
    <property type="term" value="F:oxidoreductase activity, acting on paired donors, with incorporation or reduction of molecular oxygen"/>
    <property type="evidence" value="ECO:0007669"/>
    <property type="project" value="InterPro"/>
</dbReference>
<comment type="cofactor">
    <cofactor evidence="6">
        <name>heme</name>
        <dbReference type="ChEBI" id="CHEBI:30413"/>
    </cofactor>
</comment>
<dbReference type="OrthoDB" id="6692864at2759"/>
<keyword evidence="4 6" id="KW-0408">Iron</keyword>
<evidence type="ECO:0000256" key="7">
    <source>
        <dbReference type="SAM" id="Phobius"/>
    </source>
</evidence>
<dbReference type="Proteomes" id="UP000678393">
    <property type="component" value="Unassembled WGS sequence"/>
</dbReference>
<evidence type="ECO:0000313" key="8">
    <source>
        <dbReference type="EMBL" id="CAG5121635.1"/>
    </source>
</evidence>
<protein>
    <recommendedName>
        <fullName evidence="10">24-hydroxycholesterol 7-alpha-hydroxylase</fullName>
    </recommendedName>
</protein>
<dbReference type="PANTHER" id="PTHR24304">
    <property type="entry name" value="CYTOCHROME P450 FAMILY 7"/>
    <property type="match status" value="1"/>
</dbReference>
<dbReference type="SUPFAM" id="SSF48264">
    <property type="entry name" value="Cytochrome P450"/>
    <property type="match status" value="1"/>
</dbReference>
<keyword evidence="5" id="KW-0753">Steroid metabolism</keyword>
<keyword evidence="7" id="KW-1133">Transmembrane helix</keyword>
<reference evidence="8" key="1">
    <citation type="submission" date="2021-04" db="EMBL/GenBank/DDBJ databases">
        <authorList>
            <consortium name="Molecular Ecology Group"/>
        </authorList>
    </citation>
    <scope>NUCLEOTIDE SEQUENCE</scope>
</reference>
<feature type="non-terminal residue" evidence="8">
    <location>
        <position position="1"/>
    </location>
</feature>
<organism evidence="8 9">
    <name type="scientific">Candidula unifasciata</name>
    <dbReference type="NCBI Taxonomy" id="100452"/>
    <lineage>
        <taxon>Eukaryota</taxon>
        <taxon>Metazoa</taxon>
        <taxon>Spiralia</taxon>
        <taxon>Lophotrochozoa</taxon>
        <taxon>Mollusca</taxon>
        <taxon>Gastropoda</taxon>
        <taxon>Heterobranchia</taxon>
        <taxon>Euthyneura</taxon>
        <taxon>Panpulmonata</taxon>
        <taxon>Eupulmonata</taxon>
        <taxon>Stylommatophora</taxon>
        <taxon>Helicina</taxon>
        <taxon>Helicoidea</taxon>
        <taxon>Geomitridae</taxon>
        <taxon>Candidula</taxon>
    </lineage>
</organism>
<proteinExistence type="inferred from homology"/>
<sequence>NLVQVLLATVDKEFAPNWSLLLLWASLANAIPITFWTIALIYSHPEILAKIRAEMACVLMADRAVSETNFVQLSYLKQCVLEAIRLHSPGIISRRVVQEVTVQGYTIPPGDLLMVSPYWAHRDPESFPEPQIFKPERWSGMEKNVFPEEFLAFGGGRYQCPGRWFALMEIHLYVAVFVSMFDCQLLNGIPDVCTLHVVGTQQPVHPCPVLLVNRLSL</sequence>
<name>A0A8S3Z0W7_9EUPU</name>
<evidence type="ECO:0000256" key="2">
    <source>
        <dbReference type="ARBA" id="ARBA00022617"/>
    </source>
</evidence>
<dbReference type="Pfam" id="PF00067">
    <property type="entry name" value="p450"/>
    <property type="match status" value="1"/>
</dbReference>
<keyword evidence="7" id="KW-0472">Membrane</keyword>
<dbReference type="InterPro" id="IPR036396">
    <property type="entry name" value="Cyt_P450_sf"/>
</dbReference>
<dbReference type="GO" id="GO:0042632">
    <property type="term" value="P:cholesterol homeostasis"/>
    <property type="evidence" value="ECO:0007669"/>
    <property type="project" value="TreeGrafter"/>
</dbReference>
<evidence type="ECO:0008006" key="10">
    <source>
        <dbReference type="Google" id="ProtNLM"/>
    </source>
</evidence>
<dbReference type="Gene3D" id="1.10.630.10">
    <property type="entry name" value="Cytochrome P450"/>
    <property type="match status" value="1"/>
</dbReference>
<comment type="caution">
    <text evidence="8">The sequence shown here is derived from an EMBL/GenBank/DDBJ whole genome shotgun (WGS) entry which is preliminary data.</text>
</comment>
<keyword evidence="7" id="KW-0812">Transmembrane</keyword>
<evidence type="ECO:0000313" key="9">
    <source>
        <dbReference type="Proteomes" id="UP000678393"/>
    </source>
</evidence>
<gene>
    <name evidence="8" type="ORF">CUNI_LOCUS7193</name>
</gene>
<dbReference type="AlphaFoldDB" id="A0A8S3Z0W7"/>
<dbReference type="InterPro" id="IPR050529">
    <property type="entry name" value="CYP450_sterol_14alpha_dmase"/>
</dbReference>
<dbReference type="PRINTS" id="PR00385">
    <property type="entry name" value="P450"/>
</dbReference>
<dbReference type="PANTHER" id="PTHR24304:SF2">
    <property type="entry name" value="24-HYDROXYCHOLESTEROL 7-ALPHA-HYDROXYLASE"/>
    <property type="match status" value="1"/>
</dbReference>
<dbReference type="GO" id="GO:0005506">
    <property type="term" value="F:iron ion binding"/>
    <property type="evidence" value="ECO:0007669"/>
    <property type="project" value="InterPro"/>
</dbReference>
<dbReference type="InterPro" id="IPR001128">
    <property type="entry name" value="Cyt_P450"/>
</dbReference>
<keyword evidence="5" id="KW-0443">Lipid metabolism</keyword>
<accession>A0A8S3Z0W7</accession>
<evidence type="ECO:0000256" key="5">
    <source>
        <dbReference type="ARBA" id="ARBA00023221"/>
    </source>
</evidence>
<feature type="transmembrane region" description="Helical" evidence="7">
    <location>
        <begin position="20"/>
        <end position="42"/>
    </location>
</feature>
<evidence type="ECO:0000256" key="4">
    <source>
        <dbReference type="ARBA" id="ARBA00023004"/>
    </source>
</evidence>
<evidence type="ECO:0000256" key="1">
    <source>
        <dbReference type="ARBA" id="ARBA00010617"/>
    </source>
</evidence>
<dbReference type="GO" id="GO:0020037">
    <property type="term" value="F:heme binding"/>
    <property type="evidence" value="ECO:0007669"/>
    <property type="project" value="InterPro"/>
</dbReference>
<keyword evidence="2 6" id="KW-0349">Heme</keyword>
<dbReference type="GO" id="GO:0008395">
    <property type="term" value="F:steroid hydroxylase activity"/>
    <property type="evidence" value="ECO:0007669"/>
    <property type="project" value="TreeGrafter"/>
</dbReference>
<dbReference type="InterPro" id="IPR002403">
    <property type="entry name" value="Cyt_P450_E_grp-IV"/>
</dbReference>
<evidence type="ECO:0000256" key="6">
    <source>
        <dbReference type="PIRSR" id="PIRSR602403-1"/>
    </source>
</evidence>